<accession>A0AAP9HKF8</accession>
<organism evidence="2 3">
    <name type="scientific">Lacticaseibacillus paracasei subsp. paracasei</name>
    <dbReference type="NCBI Taxonomy" id="47714"/>
    <lineage>
        <taxon>Bacteria</taxon>
        <taxon>Bacillati</taxon>
        <taxon>Bacillota</taxon>
        <taxon>Bacilli</taxon>
        <taxon>Lactobacillales</taxon>
        <taxon>Lactobacillaceae</taxon>
        <taxon>Lacticaseibacillus</taxon>
    </lineage>
</organism>
<dbReference type="Proteomes" id="UP000423274">
    <property type="component" value="Plasmid pLCAKO.1"/>
</dbReference>
<gene>
    <name evidence="2" type="ORF">LCAKO_1p03</name>
</gene>
<dbReference type="RefSeq" id="WP_156657038.1">
    <property type="nucleotide sequence ID" value="NZ_CP022955.1"/>
</dbReference>
<geneLocation type="plasmid" evidence="3">
    <name>plcako.1</name>
</geneLocation>
<sequence length="146" mass="16102">MADDNHKDDAQVSTPSNADVVQALHDLQDVIQKQDETRSKSFDDFAKAQGDQYKETKEFRTTVLLPAVKSAGDSSHPQTVDLSSLESKIDTNNELLQKVVSQQATSTKNSDFNFQLALNIAAVVIGIFIAVKAAMMVKRYMLDVLL</sequence>
<keyword evidence="1" id="KW-1133">Transmembrane helix</keyword>
<keyword evidence="2" id="KW-0614">Plasmid</keyword>
<keyword evidence="1" id="KW-0812">Transmembrane</keyword>
<keyword evidence="1" id="KW-0472">Membrane</keyword>
<evidence type="ECO:0000313" key="2">
    <source>
        <dbReference type="EMBL" id="QGV19705.1"/>
    </source>
</evidence>
<reference evidence="2 3" key="1">
    <citation type="submission" date="2017-08" db="EMBL/GenBank/DDBJ databases">
        <title>Genome sequence, comparative genomics and functional analysis of the highly adhesive Lactobacillus parcasei Kobulty strain.</title>
        <authorList>
            <person name="Koryszewska-Baginska A."/>
            <person name="Grynberg M."/>
            <person name="Aleksandrzak-Piekarczyk T."/>
        </authorList>
    </citation>
    <scope>NUCLEOTIDE SEQUENCE [LARGE SCALE GENOMIC DNA]</scope>
    <source>
        <strain evidence="2 3">IBB3423</strain>
        <plasmid evidence="3">plcako.1</plasmid>
    </source>
</reference>
<feature type="transmembrane region" description="Helical" evidence="1">
    <location>
        <begin position="112"/>
        <end position="131"/>
    </location>
</feature>
<evidence type="ECO:0000313" key="3">
    <source>
        <dbReference type="Proteomes" id="UP000423274"/>
    </source>
</evidence>
<protein>
    <submittedName>
        <fullName evidence="2">Uncharacterized protein</fullName>
    </submittedName>
</protein>
<dbReference type="AlphaFoldDB" id="A0AAP9HKF8"/>
<proteinExistence type="predicted"/>
<name>A0AAP9HKF8_LACPA</name>
<dbReference type="EMBL" id="CP022955">
    <property type="protein sequence ID" value="QGV19705.1"/>
    <property type="molecule type" value="Genomic_DNA"/>
</dbReference>
<evidence type="ECO:0000256" key="1">
    <source>
        <dbReference type="SAM" id="Phobius"/>
    </source>
</evidence>